<dbReference type="Proteomes" id="UP001186944">
    <property type="component" value="Unassembled WGS sequence"/>
</dbReference>
<gene>
    <name evidence="9" type="ORF">FSP39_011357</name>
</gene>
<evidence type="ECO:0000313" key="10">
    <source>
        <dbReference type="Proteomes" id="UP001186944"/>
    </source>
</evidence>
<dbReference type="InterPro" id="IPR009114">
    <property type="entry name" value="Angiomotin"/>
</dbReference>
<dbReference type="GO" id="GO:0005886">
    <property type="term" value="C:plasma membrane"/>
    <property type="evidence" value="ECO:0007669"/>
    <property type="project" value="TreeGrafter"/>
</dbReference>
<proteinExistence type="inferred from homology"/>
<feature type="coiled-coil region" evidence="6">
    <location>
        <begin position="335"/>
        <end position="362"/>
    </location>
</feature>
<feature type="region of interest" description="Disordered" evidence="7">
    <location>
        <begin position="734"/>
        <end position="756"/>
    </location>
</feature>
<feature type="compositionally biased region" description="Polar residues" evidence="7">
    <location>
        <begin position="539"/>
        <end position="562"/>
    </location>
</feature>
<comment type="subcellular location">
    <subcellularLocation>
        <location evidence="1">Cell junction</location>
    </subcellularLocation>
</comment>
<feature type="compositionally biased region" description="Polar residues" evidence="7">
    <location>
        <begin position="80"/>
        <end position="92"/>
    </location>
</feature>
<dbReference type="GO" id="GO:0030036">
    <property type="term" value="P:actin cytoskeleton organization"/>
    <property type="evidence" value="ECO:0007669"/>
    <property type="project" value="TreeGrafter"/>
</dbReference>
<dbReference type="GO" id="GO:0031410">
    <property type="term" value="C:cytoplasmic vesicle"/>
    <property type="evidence" value="ECO:0007669"/>
    <property type="project" value="TreeGrafter"/>
</dbReference>
<feature type="region of interest" description="Disordered" evidence="7">
    <location>
        <begin position="538"/>
        <end position="562"/>
    </location>
</feature>
<feature type="region of interest" description="Disordered" evidence="7">
    <location>
        <begin position="1"/>
        <end position="26"/>
    </location>
</feature>
<dbReference type="InterPro" id="IPR051747">
    <property type="entry name" value="Angiomotin-like"/>
</dbReference>
<dbReference type="PANTHER" id="PTHR14826">
    <property type="entry name" value="ANGIOMOTIN"/>
    <property type="match status" value="1"/>
</dbReference>
<evidence type="ECO:0000256" key="6">
    <source>
        <dbReference type="SAM" id="Coils"/>
    </source>
</evidence>
<feature type="compositionally biased region" description="Polar residues" evidence="7">
    <location>
        <begin position="8"/>
        <end position="19"/>
    </location>
</feature>
<comment type="caution">
    <text evidence="9">The sequence shown here is derived from an EMBL/GenBank/DDBJ whole genome shotgun (WGS) entry which is preliminary data.</text>
</comment>
<organism evidence="9 10">
    <name type="scientific">Pinctada imbricata</name>
    <name type="common">Atlantic pearl-oyster</name>
    <name type="synonym">Pinctada martensii</name>
    <dbReference type="NCBI Taxonomy" id="66713"/>
    <lineage>
        <taxon>Eukaryota</taxon>
        <taxon>Metazoa</taxon>
        <taxon>Spiralia</taxon>
        <taxon>Lophotrochozoa</taxon>
        <taxon>Mollusca</taxon>
        <taxon>Bivalvia</taxon>
        <taxon>Autobranchia</taxon>
        <taxon>Pteriomorphia</taxon>
        <taxon>Pterioida</taxon>
        <taxon>Pterioidea</taxon>
        <taxon>Pteriidae</taxon>
        <taxon>Pinctada</taxon>
    </lineage>
</organism>
<feature type="region of interest" description="Disordered" evidence="7">
    <location>
        <begin position="63"/>
        <end position="131"/>
    </location>
</feature>
<name>A0AA88YEN4_PINIB</name>
<reference evidence="9" key="1">
    <citation type="submission" date="2019-08" db="EMBL/GenBank/DDBJ databases">
        <title>The improved chromosome-level genome for the pearl oyster Pinctada fucata martensii using PacBio sequencing and Hi-C.</title>
        <authorList>
            <person name="Zheng Z."/>
        </authorList>
    </citation>
    <scope>NUCLEOTIDE SEQUENCE</scope>
    <source>
        <strain evidence="9">ZZ-2019</strain>
        <tissue evidence="9">Adductor muscle</tissue>
    </source>
</reference>
<evidence type="ECO:0000313" key="9">
    <source>
        <dbReference type="EMBL" id="KAK3095196.1"/>
    </source>
</evidence>
<feature type="compositionally biased region" description="Low complexity" evidence="7">
    <location>
        <begin position="93"/>
        <end position="107"/>
    </location>
</feature>
<keyword evidence="10" id="KW-1185">Reference proteome</keyword>
<keyword evidence="5 6" id="KW-0175">Coiled coil</keyword>
<dbReference type="PRINTS" id="PR01807">
    <property type="entry name" value="ANGIOMOTIN"/>
</dbReference>
<evidence type="ECO:0000256" key="7">
    <source>
        <dbReference type="SAM" id="MobiDB-lite"/>
    </source>
</evidence>
<evidence type="ECO:0000256" key="4">
    <source>
        <dbReference type="ARBA" id="ARBA00022949"/>
    </source>
</evidence>
<sequence length="756" mass="85530">MNMLLHGQENNSCDSQVTPSRDGVTDSPTYANVNMLQDLLNGQYSSEEYLDLIVTNSEAVTMAQQSQYREPPPYPGHSKQMVNNTPGLRQSFSGSETSTDVSVSSTENLSTSQRQEPQGEENQSSQALHTVNMSDTEYSILARLGMPATALEPKTVSSQPYYNMASGHGHCLPYPTDHAGYLNNPCCGSSFSWHSHSANTLYPPAQKSVPKTSDFTTQDVHVSNVYSSPHWTGAPVDQLQSAYFTHLPPPPEYPGSTPDRPELRRSYETVGKSDIADLTACKSQPDLSKYWEAHNKQLQQYYAGANVEHSSPQREDQSTPTASMRYEESPYDPLTERANKMIDMLTDENRKLREELNIFNRKVSRLQKFELEIQKVHEAYEGLVRSSKKREQLELIMKKRLEEEIKKLQTKNKQLQEQVDRSPASEIDFSHGVTDSQVAVLIAKNKELLDCNEKLELELKTHRVTIQEQQSKIDILDNALTNAQANVVRLEKECCKKQVQMERLEQLQKSFSSLQAACEKREQMEKQLRTRLEKELDTLKSQQKSGTTHSEPNVQKDPTSTDTTNLYSLQRLLNEKEAKILKLETETIKWEQKYLEENALRQIGCVSDFTSQFDSSVLDEDKVEKLKQLEGFIQARQQVSDLEAKVKSLQTELAEKDAMIKVFQRSPMTRSSSVHTLYCTPVHSPRPSPLTTASLTRQGKLPTIRHVKTGSTSALETGHTFSLDEDLASHIQHLNTESKDSNDSSEDDGTEKVWQV</sequence>
<dbReference type="PANTHER" id="PTHR14826:SF14">
    <property type="entry name" value="ANGIOMOTIN_C DOMAIN-CONTAINING PROTEIN"/>
    <property type="match status" value="1"/>
</dbReference>
<comment type="similarity">
    <text evidence="2">Belongs to the angiomotin family.</text>
</comment>
<protein>
    <recommendedName>
        <fullName evidence="8">Angiomotin C-terminal domain-containing protein</fullName>
    </recommendedName>
</protein>
<evidence type="ECO:0000259" key="8">
    <source>
        <dbReference type="Pfam" id="PF12240"/>
    </source>
</evidence>
<keyword evidence="3" id="KW-0597">Phosphoprotein</keyword>
<dbReference type="EMBL" id="VSWD01000008">
    <property type="protein sequence ID" value="KAK3095196.1"/>
    <property type="molecule type" value="Genomic_DNA"/>
</dbReference>
<keyword evidence="4" id="KW-0965">Cell junction</keyword>
<feature type="region of interest" description="Disordered" evidence="7">
    <location>
        <begin position="306"/>
        <end position="330"/>
    </location>
</feature>
<dbReference type="Pfam" id="PF12240">
    <property type="entry name" value="Angiomotin_C"/>
    <property type="match status" value="1"/>
</dbReference>
<evidence type="ECO:0000256" key="3">
    <source>
        <dbReference type="ARBA" id="ARBA00022553"/>
    </source>
</evidence>
<feature type="coiled-coil region" evidence="6">
    <location>
        <begin position="566"/>
        <end position="593"/>
    </location>
</feature>
<evidence type="ECO:0000256" key="2">
    <source>
        <dbReference type="ARBA" id="ARBA00010300"/>
    </source>
</evidence>
<dbReference type="GO" id="GO:0030334">
    <property type="term" value="P:regulation of cell migration"/>
    <property type="evidence" value="ECO:0007669"/>
    <property type="project" value="TreeGrafter"/>
</dbReference>
<evidence type="ECO:0000256" key="5">
    <source>
        <dbReference type="ARBA" id="ARBA00023054"/>
    </source>
</evidence>
<dbReference type="AlphaFoldDB" id="A0AA88YEN4"/>
<evidence type="ECO:0000256" key="1">
    <source>
        <dbReference type="ARBA" id="ARBA00004282"/>
    </source>
</evidence>
<feature type="coiled-coil region" evidence="6">
    <location>
        <begin position="391"/>
        <end position="421"/>
    </location>
</feature>
<feature type="domain" description="Angiomotin C-terminal" evidence="8">
    <location>
        <begin position="501"/>
        <end position="667"/>
    </location>
</feature>
<feature type="compositionally biased region" description="Polar residues" evidence="7">
    <location>
        <begin position="108"/>
        <end position="131"/>
    </location>
</feature>
<accession>A0AA88YEN4</accession>
<dbReference type="GO" id="GO:0005923">
    <property type="term" value="C:bicellular tight junction"/>
    <property type="evidence" value="ECO:0007669"/>
    <property type="project" value="TreeGrafter"/>
</dbReference>
<feature type="coiled-coil region" evidence="6">
    <location>
        <begin position="632"/>
        <end position="659"/>
    </location>
</feature>
<dbReference type="InterPro" id="IPR024646">
    <property type="entry name" value="Angiomotin_C"/>
</dbReference>